<feature type="transmembrane region" description="Helical" evidence="6">
    <location>
        <begin position="68"/>
        <end position="86"/>
    </location>
</feature>
<accession>A0A2S8F2Q0</accession>
<dbReference type="Proteomes" id="UP000239388">
    <property type="component" value="Unassembled WGS sequence"/>
</dbReference>
<dbReference type="EMBL" id="PUIB01000031">
    <property type="protein sequence ID" value="PQO26436.1"/>
    <property type="molecule type" value="Genomic_DNA"/>
</dbReference>
<evidence type="ECO:0000256" key="2">
    <source>
        <dbReference type="ARBA" id="ARBA00022475"/>
    </source>
</evidence>
<reference evidence="9 10" key="1">
    <citation type="submission" date="2018-02" db="EMBL/GenBank/DDBJ databases">
        <title>Comparative genomes isolates from brazilian mangrove.</title>
        <authorList>
            <person name="Araujo J.E."/>
            <person name="Taketani R.G."/>
            <person name="Silva M.C.P."/>
            <person name="Loureco M.V."/>
            <person name="Andreote F.D."/>
        </authorList>
    </citation>
    <scope>NUCLEOTIDE SEQUENCE [LARGE SCALE GENOMIC DNA]</scope>
    <source>
        <strain evidence="9 10">NAP PRIS-MGV</strain>
    </source>
</reference>
<dbReference type="CDD" id="cd16381">
    <property type="entry name" value="YitT_C_like_1"/>
    <property type="match status" value="1"/>
</dbReference>
<keyword evidence="4 6" id="KW-1133">Transmembrane helix</keyword>
<feature type="domain" description="DUF5698" evidence="8">
    <location>
        <begin position="28"/>
        <end position="86"/>
    </location>
</feature>
<sequence>MNFLADQPFWVVALFIFCTRILDVSIGTLRTISVVQGRQGLSVCLGFFEVLIWTIAISQVITGISENPLYLFAYAGGFATGNAVGIRLERFLALGNVVVRMISPHEGLKVAKALREAGQRVTSFTGEGRDGPVLLLYMNCRRSRLKRLLKIAIENDPSLFYTVEPVQSHNEDLNVPLPHRTGWRAFLKMK</sequence>
<feature type="domain" description="DUF2179" evidence="7">
    <location>
        <begin position="121"/>
        <end position="167"/>
    </location>
</feature>
<evidence type="ECO:0000256" key="3">
    <source>
        <dbReference type="ARBA" id="ARBA00022692"/>
    </source>
</evidence>
<dbReference type="RefSeq" id="WP_105360136.1">
    <property type="nucleotide sequence ID" value="NZ_PUIB01000031.1"/>
</dbReference>
<dbReference type="InterPro" id="IPR044035">
    <property type="entry name" value="DUF5698"/>
</dbReference>
<dbReference type="InterPro" id="IPR019264">
    <property type="entry name" value="DUF2179"/>
</dbReference>
<comment type="caution">
    <text evidence="9">The sequence shown here is derived from an EMBL/GenBank/DDBJ whole genome shotgun (WGS) entry which is preliminary data.</text>
</comment>
<dbReference type="Pfam" id="PF18955">
    <property type="entry name" value="DUF5698"/>
    <property type="match status" value="1"/>
</dbReference>
<dbReference type="Pfam" id="PF10035">
    <property type="entry name" value="DUF2179"/>
    <property type="match status" value="1"/>
</dbReference>
<evidence type="ECO:0000256" key="1">
    <source>
        <dbReference type="ARBA" id="ARBA00004651"/>
    </source>
</evidence>
<evidence type="ECO:0000313" key="10">
    <source>
        <dbReference type="Proteomes" id="UP000239388"/>
    </source>
</evidence>
<proteinExistence type="predicted"/>
<organism evidence="9 10">
    <name type="scientific">Blastopirellula marina</name>
    <dbReference type="NCBI Taxonomy" id="124"/>
    <lineage>
        <taxon>Bacteria</taxon>
        <taxon>Pseudomonadati</taxon>
        <taxon>Planctomycetota</taxon>
        <taxon>Planctomycetia</taxon>
        <taxon>Pirellulales</taxon>
        <taxon>Pirellulaceae</taxon>
        <taxon>Blastopirellula</taxon>
    </lineage>
</organism>
<feature type="transmembrane region" description="Helical" evidence="6">
    <location>
        <begin position="41"/>
        <end position="62"/>
    </location>
</feature>
<keyword evidence="2" id="KW-1003">Cell membrane</keyword>
<keyword evidence="3 6" id="KW-0812">Transmembrane</keyword>
<evidence type="ECO:0000259" key="8">
    <source>
        <dbReference type="Pfam" id="PF18955"/>
    </source>
</evidence>
<evidence type="ECO:0000256" key="4">
    <source>
        <dbReference type="ARBA" id="ARBA00022989"/>
    </source>
</evidence>
<comment type="subcellular location">
    <subcellularLocation>
        <location evidence="1">Cell membrane</location>
        <topology evidence="1">Multi-pass membrane protein</topology>
    </subcellularLocation>
</comment>
<dbReference type="GO" id="GO:0005886">
    <property type="term" value="C:plasma membrane"/>
    <property type="evidence" value="ECO:0007669"/>
    <property type="project" value="UniProtKB-SubCell"/>
</dbReference>
<dbReference type="PANTHER" id="PTHR40060:SF1">
    <property type="entry name" value="UPF0316 PROTEIN YEBE"/>
    <property type="match status" value="1"/>
</dbReference>
<name>A0A2S8F2Q0_9BACT</name>
<evidence type="ECO:0000256" key="5">
    <source>
        <dbReference type="ARBA" id="ARBA00023136"/>
    </source>
</evidence>
<keyword evidence="5 6" id="KW-0472">Membrane</keyword>
<dbReference type="InterPro" id="IPR022930">
    <property type="entry name" value="UPF0316"/>
</dbReference>
<feature type="transmembrane region" description="Helical" evidence="6">
    <location>
        <begin position="12"/>
        <end position="29"/>
    </location>
</feature>
<gene>
    <name evidence="9" type="ORF">C5Y98_30320</name>
</gene>
<protein>
    <submittedName>
        <fullName evidence="9">Uncharacterized protein</fullName>
    </submittedName>
</protein>
<evidence type="ECO:0000259" key="7">
    <source>
        <dbReference type="Pfam" id="PF10035"/>
    </source>
</evidence>
<dbReference type="AlphaFoldDB" id="A0A2S8F2Q0"/>
<evidence type="ECO:0000313" key="9">
    <source>
        <dbReference type="EMBL" id="PQO26436.1"/>
    </source>
</evidence>
<dbReference type="NCBIfam" id="NF003191">
    <property type="entry name" value="PRK04164.1-2"/>
    <property type="match status" value="1"/>
</dbReference>
<dbReference type="OrthoDB" id="48231at2"/>
<evidence type="ECO:0000256" key="6">
    <source>
        <dbReference type="SAM" id="Phobius"/>
    </source>
</evidence>
<dbReference type="PANTHER" id="PTHR40060">
    <property type="entry name" value="UPF0316 PROTEIN YEBE"/>
    <property type="match status" value="1"/>
</dbReference>